<reference evidence="9 10" key="1">
    <citation type="submission" date="2020-08" db="EMBL/GenBank/DDBJ databases">
        <title>Sequencing the genomes of 1000 actinobacteria strains.</title>
        <authorList>
            <person name="Klenk H.-P."/>
        </authorList>
    </citation>
    <scope>NUCLEOTIDE SEQUENCE [LARGE SCALE GENOMIC DNA]</scope>
    <source>
        <strain evidence="9 10">DSM 45362</strain>
    </source>
</reference>
<dbReference type="InterPro" id="IPR007627">
    <property type="entry name" value="RNA_pol_sigma70_r2"/>
</dbReference>
<dbReference type="RefSeq" id="WP_184835216.1">
    <property type="nucleotide sequence ID" value="NZ_JACHMN010000002.1"/>
</dbReference>
<evidence type="ECO:0000256" key="5">
    <source>
        <dbReference type="ARBA" id="ARBA00023163"/>
    </source>
</evidence>
<evidence type="ECO:0000259" key="8">
    <source>
        <dbReference type="Pfam" id="PF08281"/>
    </source>
</evidence>
<dbReference type="InterPro" id="IPR039425">
    <property type="entry name" value="RNA_pol_sigma-70-like"/>
</dbReference>
<comment type="similarity">
    <text evidence="1">Belongs to the sigma-70 factor family. ECF subfamily.</text>
</comment>
<evidence type="ECO:0000256" key="6">
    <source>
        <dbReference type="SAM" id="MobiDB-lite"/>
    </source>
</evidence>
<name>A0A841BNQ5_9ACTN</name>
<feature type="region of interest" description="Disordered" evidence="6">
    <location>
        <begin position="81"/>
        <end position="100"/>
    </location>
</feature>
<dbReference type="AlphaFoldDB" id="A0A841BNQ5"/>
<evidence type="ECO:0000256" key="3">
    <source>
        <dbReference type="ARBA" id="ARBA00023082"/>
    </source>
</evidence>
<keyword evidence="3" id="KW-0731">Sigma factor</keyword>
<keyword evidence="5" id="KW-0804">Transcription</keyword>
<dbReference type="SUPFAM" id="SSF88659">
    <property type="entry name" value="Sigma3 and sigma4 domains of RNA polymerase sigma factors"/>
    <property type="match status" value="1"/>
</dbReference>
<dbReference type="Pfam" id="PF04542">
    <property type="entry name" value="Sigma70_r2"/>
    <property type="match status" value="1"/>
</dbReference>
<dbReference type="Gene3D" id="1.10.1740.10">
    <property type="match status" value="1"/>
</dbReference>
<evidence type="ECO:0000259" key="7">
    <source>
        <dbReference type="Pfam" id="PF04542"/>
    </source>
</evidence>
<dbReference type="GO" id="GO:0016987">
    <property type="term" value="F:sigma factor activity"/>
    <property type="evidence" value="ECO:0007669"/>
    <property type="project" value="UniProtKB-KW"/>
</dbReference>
<dbReference type="Proteomes" id="UP000587527">
    <property type="component" value="Unassembled WGS sequence"/>
</dbReference>
<dbReference type="PANTHER" id="PTHR43133">
    <property type="entry name" value="RNA POLYMERASE ECF-TYPE SIGMA FACTO"/>
    <property type="match status" value="1"/>
</dbReference>
<dbReference type="InterPro" id="IPR013249">
    <property type="entry name" value="RNA_pol_sigma70_r4_t2"/>
</dbReference>
<evidence type="ECO:0000256" key="1">
    <source>
        <dbReference type="ARBA" id="ARBA00010641"/>
    </source>
</evidence>
<evidence type="ECO:0000313" key="10">
    <source>
        <dbReference type="Proteomes" id="UP000587527"/>
    </source>
</evidence>
<dbReference type="InterPro" id="IPR013325">
    <property type="entry name" value="RNA_pol_sigma_r2"/>
</dbReference>
<dbReference type="PANTHER" id="PTHR43133:SF50">
    <property type="entry name" value="ECF RNA POLYMERASE SIGMA FACTOR SIGM"/>
    <property type="match status" value="1"/>
</dbReference>
<dbReference type="Pfam" id="PF08281">
    <property type="entry name" value="Sigma70_r4_2"/>
    <property type="match status" value="1"/>
</dbReference>
<feature type="domain" description="RNA polymerase sigma-70 region 2" evidence="7">
    <location>
        <begin position="21"/>
        <end position="79"/>
    </location>
</feature>
<dbReference type="GO" id="GO:0003677">
    <property type="term" value="F:DNA binding"/>
    <property type="evidence" value="ECO:0007669"/>
    <property type="project" value="UniProtKB-KW"/>
</dbReference>
<gene>
    <name evidence="9" type="ORF">F4553_002305</name>
</gene>
<keyword evidence="4" id="KW-0238">DNA-binding</keyword>
<accession>A0A841BNQ5</accession>
<dbReference type="InterPro" id="IPR013324">
    <property type="entry name" value="RNA_pol_sigma_r3/r4-like"/>
</dbReference>
<evidence type="ECO:0000313" key="9">
    <source>
        <dbReference type="EMBL" id="MBB5868926.1"/>
    </source>
</evidence>
<protein>
    <submittedName>
        <fullName evidence="9">RNA polymerase sigma-70 factor (Sigma-E family)</fullName>
    </submittedName>
</protein>
<dbReference type="InterPro" id="IPR036388">
    <property type="entry name" value="WH-like_DNA-bd_sf"/>
</dbReference>
<keyword evidence="10" id="KW-1185">Reference proteome</keyword>
<dbReference type="CDD" id="cd06171">
    <property type="entry name" value="Sigma70_r4"/>
    <property type="match status" value="1"/>
</dbReference>
<dbReference type="Gene3D" id="1.10.10.10">
    <property type="entry name" value="Winged helix-like DNA-binding domain superfamily/Winged helix DNA-binding domain"/>
    <property type="match status" value="1"/>
</dbReference>
<dbReference type="NCBIfam" id="TIGR02983">
    <property type="entry name" value="SigE-fam_strep"/>
    <property type="match status" value="1"/>
</dbReference>
<proteinExistence type="inferred from homology"/>
<dbReference type="NCBIfam" id="TIGR02937">
    <property type="entry name" value="sigma70-ECF"/>
    <property type="match status" value="1"/>
</dbReference>
<dbReference type="InterPro" id="IPR014284">
    <property type="entry name" value="RNA_pol_sigma-70_dom"/>
</dbReference>
<comment type="caution">
    <text evidence="9">The sequence shown here is derived from an EMBL/GenBank/DDBJ whole genome shotgun (WGS) entry which is preliminary data.</text>
</comment>
<keyword evidence="2" id="KW-0805">Transcription regulation</keyword>
<dbReference type="GO" id="GO:0006352">
    <property type="term" value="P:DNA-templated transcription initiation"/>
    <property type="evidence" value="ECO:0007669"/>
    <property type="project" value="InterPro"/>
</dbReference>
<organism evidence="9 10">
    <name type="scientific">Allocatelliglobosispora scoriae</name>
    <dbReference type="NCBI Taxonomy" id="643052"/>
    <lineage>
        <taxon>Bacteria</taxon>
        <taxon>Bacillati</taxon>
        <taxon>Actinomycetota</taxon>
        <taxon>Actinomycetes</taxon>
        <taxon>Micromonosporales</taxon>
        <taxon>Micromonosporaceae</taxon>
        <taxon>Allocatelliglobosispora</taxon>
    </lineage>
</organism>
<evidence type="ECO:0000256" key="2">
    <source>
        <dbReference type="ARBA" id="ARBA00023015"/>
    </source>
</evidence>
<sequence length="164" mass="19020">MTRSDEDEFHAYVAVRMDRWRRTAYLLSRDWHTADDLVAVTIGKIYRHWKRVSQADNPDAYAQRILTRSWLDEQRRPWRRRENSQARLPETELPPTDDISDRDSLDQLLASLGPRQRAVVVLRYYLDHSVEETAEILGISTGTVKSQSARGLQTLRIAATEQGA</sequence>
<feature type="domain" description="RNA polymerase sigma factor 70 region 4 type 2" evidence="8">
    <location>
        <begin position="103"/>
        <end position="155"/>
    </location>
</feature>
<dbReference type="InterPro" id="IPR014325">
    <property type="entry name" value="RNA_pol_sigma-E_actinobac"/>
</dbReference>
<dbReference type="SUPFAM" id="SSF88946">
    <property type="entry name" value="Sigma2 domain of RNA polymerase sigma factors"/>
    <property type="match status" value="1"/>
</dbReference>
<evidence type="ECO:0000256" key="4">
    <source>
        <dbReference type="ARBA" id="ARBA00023125"/>
    </source>
</evidence>
<dbReference type="EMBL" id="JACHMN010000002">
    <property type="protein sequence ID" value="MBB5868926.1"/>
    <property type="molecule type" value="Genomic_DNA"/>
</dbReference>